<dbReference type="Gene3D" id="3.10.20.30">
    <property type="match status" value="1"/>
</dbReference>
<dbReference type="PANTHER" id="PTHR34472:SF1">
    <property type="entry name" value="SULFUR CARRIER PROTEIN THIS"/>
    <property type="match status" value="1"/>
</dbReference>
<dbReference type="InterPro" id="IPR003749">
    <property type="entry name" value="ThiS/MoaD-like"/>
</dbReference>
<evidence type="ECO:0000313" key="1">
    <source>
        <dbReference type="EMBL" id="KAA2214492.1"/>
    </source>
</evidence>
<dbReference type="Proteomes" id="UP000322110">
    <property type="component" value="Unassembled WGS sequence"/>
</dbReference>
<gene>
    <name evidence="1" type="primary">thiS</name>
    <name evidence="1" type="ORF">F0Q34_01860</name>
</gene>
<proteinExistence type="predicted"/>
<dbReference type="RefSeq" id="WP_149810428.1">
    <property type="nucleotide sequence ID" value="NZ_VUKA01000001.1"/>
</dbReference>
<dbReference type="InterPro" id="IPR012675">
    <property type="entry name" value="Beta-grasp_dom_sf"/>
</dbReference>
<name>A0A5B2TJ28_9PROT</name>
<dbReference type="Pfam" id="PF02597">
    <property type="entry name" value="ThiS"/>
    <property type="match status" value="1"/>
</dbReference>
<accession>A0A5B2TJ28</accession>
<keyword evidence="2" id="KW-1185">Reference proteome</keyword>
<dbReference type="CDD" id="cd00565">
    <property type="entry name" value="Ubl_ThiS"/>
    <property type="match status" value="1"/>
</dbReference>
<protein>
    <submittedName>
        <fullName evidence="1">Sulfur carrier protein ThiS</fullName>
    </submittedName>
</protein>
<dbReference type="EMBL" id="VUKA01000001">
    <property type="protein sequence ID" value="KAA2214492.1"/>
    <property type="molecule type" value="Genomic_DNA"/>
</dbReference>
<dbReference type="OrthoDB" id="197113at2"/>
<dbReference type="NCBIfam" id="TIGR01683">
    <property type="entry name" value="thiS"/>
    <property type="match status" value="1"/>
</dbReference>
<sequence>MTIIVNGKPREVKAATLDAVLAELGYNGAHVATAHRGEFVPAAARAACRLEEGDRVEILSPIGGG</sequence>
<reference evidence="1 2" key="1">
    <citation type="journal article" date="2015" name="Int. J. Syst. Evol. Microbiol.">
        <title>Roseomonas oryzae sp. nov., isolated from paddy rhizosphere soil.</title>
        <authorList>
            <person name="Ramaprasad E.V."/>
            <person name="Sasikala Ch."/>
            <person name="Ramana Ch.V."/>
        </authorList>
    </citation>
    <scope>NUCLEOTIDE SEQUENCE [LARGE SCALE GENOMIC DNA]</scope>
    <source>
        <strain evidence="1 2">KCTC 42542</strain>
    </source>
</reference>
<evidence type="ECO:0000313" key="2">
    <source>
        <dbReference type="Proteomes" id="UP000322110"/>
    </source>
</evidence>
<dbReference type="AlphaFoldDB" id="A0A5B2TJ28"/>
<organism evidence="1 2">
    <name type="scientific">Teichococcus oryzae</name>
    <dbReference type="NCBI Taxonomy" id="1608942"/>
    <lineage>
        <taxon>Bacteria</taxon>
        <taxon>Pseudomonadati</taxon>
        <taxon>Pseudomonadota</taxon>
        <taxon>Alphaproteobacteria</taxon>
        <taxon>Acetobacterales</taxon>
        <taxon>Roseomonadaceae</taxon>
        <taxon>Roseomonas</taxon>
    </lineage>
</organism>
<dbReference type="InterPro" id="IPR016155">
    <property type="entry name" value="Mopterin_synth/thiamin_S_b"/>
</dbReference>
<dbReference type="InterPro" id="IPR010035">
    <property type="entry name" value="Thi_S"/>
</dbReference>
<dbReference type="PANTHER" id="PTHR34472">
    <property type="entry name" value="SULFUR CARRIER PROTEIN THIS"/>
    <property type="match status" value="1"/>
</dbReference>
<dbReference type="SUPFAM" id="SSF54285">
    <property type="entry name" value="MoaD/ThiS"/>
    <property type="match status" value="1"/>
</dbReference>
<comment type="caution">
    <text evidence="1">The sequence shown here is derived from an EMBL/GenBank/DDBJ whole genome shotgun (WGS) entry which is preliminary data.</text>
</comment>